<keyword evidence="3" id="KW-1185">Reference proteome</keyword>
<reference evidence="4" key="2">
    <citation type="submission" date="2019-09" db="UniProtKB">
        <authorList>
            <consortium name="WormBaseParasite"/>
        </authorList>
    </citation>
    <scope>IDENTIFICATION</scope>
</reference>
<evidence type="ECO:0000256" key="1">
    <source>
        <dbReference type="SAM" id="MobiDB-lite"/>
    </source>
</evidence>
<evidence type="ECO:0000313" key="2">
    <source>
        <dbReference type="EMBL" id="VDO74367.1"/>
    </source>
</evidence>
<accession>A0A3P7YR32</accession>
<feature type="compositionally biased region" description="Polar residues" evidence="1">
    <location>
        <begin position="42"/>
        <end position="53"/>
    </location>
</feature>
<evidence type="ECO:0000313" key="4">
    <source>
        <dbReference type="WBParaSite" id="HPBE_0000797301-mRNA-1"/>
    </source>
</evidence>
<evidence type="ECO:0000313" key="3">
    <source>
        <dbReference type="Proteomes" id="UP000050761"/>
    </source>
</evidence>
<accession>A0A183FL75</accession>
<dbReference type="EMBL" id="UZAH01026020">
    <property type="protein sequence ID" value="VDO74367.1"/>
    <property type="molecule type" value="Genomic_DNA"/>
</dbReference>
<feature type="compositionally biased region" description="Low complexity" evidence="1">
    <location>
        <begin position="54"/>
        <end position="69"/>
    </location>
</feature>
<dbReference type="Proteomes" id="UP000050761">
    <property type="component" value="Unassembled WGS sequence"/>
</dbReference>
<organism evidence="3 4">
    <name type="scientific">Heligmosomoides polygyrus</name>
    <name type="common">Parasitic roundworm</name>
    <dbReference type="NCBI Taxonomy" id="6339"/>
    <lineage>
        <taxon>Eukaryota</taxon>
        <taxon>Metazoa</taxon>
        <taxon>Ecdysozoa</taxon>
        <taxon>Nematoda</taxon>
        <taxon>Chromadorea</taxon>
        <taxon>Rhabditida</taxon>
        <taxon>Rhabditina</taxon>
        <taxon>Rhabditomorpha</taxon>
        <taxon>Strongyloidea</taxon>
        <taxon>Heligmosomidae</taxon>
        <taxon>Heligmosomoides</taxon>
    </lineage>
</organism>
<sequence>MPRLLYSNAMDLSSIGKQIQRPPLAGDLKNTNRIPARIHTSPRPTNANALAQHSQTPPACQPASPSSSLVVPVSWEKELPAEMPGYRGTR</sequence>
<proteinExistence type="predicted"/>
<reference evidence="2 3" key="1">
    <citation type="submission" date="2018-11" db="EMBL/GenBank/DDBJ databases">
        <authorList>
            <consortium name="Pathogen Informatics"/>
        </authorList>
    </citation>
    <scope>NUCLEOTIDE SEQUENCE [LARGE SCALE GENOMIC DNA]</scope>
</reference>
<dbReference type="WBParaSite" id="HPBE_0000797301-mRNA-1">
    <property type="protein sequence ID" value="HPBE_0000797301-mRNA-1"/>
    <property type="gene ID" value="HPBE_0000797301"/>
</dbReference>
<name>A0A183FL75_HELPZ</name>
<gene>
    <name evidence="2" type="ORF">HPBE_LOCUS7974</name>
</gene>
<feature type="region of interest" description="Disordered" evidence="1">
    <location>
        <begin position="35"/>
        <end position="69"/>
    </location>
</feature>
<protein>
    <submittedName>
        <fullName evidence="2 4">Uncharacterized protein</fullName>
    </submittedName>
</protein>
<dbReference type="AlphaFoldDB" id="A0A183FL75"/>